<dbReference type="PROSITE" id="PS50026">
    <property type="entry name" value="EGF_3"/>
    <property type="match status" value="5"/>
</dbReference>
<keyword evidence="2" id="KW-0245">EGF-like domain</keyword>
<dbReference type="FunFam" id="2.60.120.260:FF:000002">
    <property type="entry name" value="Coagulation factor VIII"/>
    <property type="match status" value="2"/>
</dbReference>
<dbReference type="Pfam" id="PF00008">
    <property type="entry name" value="EGF"/>
    <property type="match status" value="5"/>
</dbReference>
<keyword evidence="3" id="KW-0732">Signal</keyword>
<dbReference type="InterPro" id="IPR000421">
    <property type="entry name" value="FA58C"/>
</dbReference>
<evidence type="ECO:0000259" key="5">
    <source>
        <dbReference type="PROSITE" id="PS50026"/>
    </source>
</evidence>
<accession>A0AAD8D459</accession>
<feature type="disulfide bond" evidence="2">
    <location>
        <begin position="55"/>
        <end position="64"/>
    </location>
</feature>
<dbReference type="Gene3D" id="2.10.25.10">
    <property type="entry name" value="Laminin"/>
    <property type="match status" value="5"/>
</dbReference>
<dbReference type="CDD" id="cd00054">
    <property type="entry name" value="EGF_CA"/>
    <property type="match status" value="3"/>
</dbReference>
<dbReference type="SUPFAM" id="SSF57196">
    <property type="entry name" value="EGF/Laminin"/>
    <property type="match status" value="5"/>
</dbReference>
<dbReference type="FunFam" id="2.10.25.10:FF:000226">
    <property type="entry name" value="EGF-like repeat and discoidin I-like domain-containing protein 3"/>
    <property type="match status" value="1"/>
</dbReference>
<feature type="domain" description="EGF-like" evidence="5">
    <location>
        <begin position="68"/>
        <end position="112"/>
    </location>
</feature>
<dbReference type="InterPro" id="IPR000152">
    <property type="entry name" value="EGF-type_Asp/Asn_hydroxyl_site"/>
</dbReference>
<feature type="disulfide bond" evidence="2">
    <location>
        <begin position="226"/>
        <end position="235"/>
    </location>
</feature>
<dbReference type="GO" id="GO:0005509">
    <property type="term" value="F:calcium ion binding"/>
    <property type="evidence" value="ECO:0007669"/>
    <property type="project" value="InterPro"/>
</dbReference>
<feature type="disulfide bond" evidence="2">
    <location>
        <begin position="122"/>
        <end position="139"/>
    </location>
</feature>
<dbReference type="PROSITE" id="PS01186">
    <property type="entry name" value="EGF_2"/>
    <property type="match status" value="4"/>
</dbReference>
<evidence type="ECO:0000256" key="1">
    <source>
        <dbReference type="ARBA" id="ARBA00023157"/>
    </source>
</evidence>
<feature type="domain" description="EGF-like" evidence="5">
    <location>
        <begin position="113"/>
        <end position="151"/>
    </location>
</feature>
<feature type="chain" id="PRO_5042077836" evidence="3">
    <location>
        <begin position="29"/>
        <end position="558"/>
    </location>
</feature>
<dbReference type="PANTHER" id="PTHR46806">
    <property type="entry name" value="F5/8 TYPE C DOMAIN-CONTAINING PROTEIN"/>
    <property type="match status" value="1"/>
</dbReference>
<dbReference type="SMART" id="SM00181">
    <property type="entry name" value="EGF"/>
    <property type="match status" value="5"/>
</dbReference>
<dbReference type="EMBL" id="JAGXEW010000019">
    <property type="protein sequence ID" value="KAK1160813.1"/>
    <property type="molecule type" value="Genomic_DNA"/>
</dbReference>
<dbReference type="SUPFAM" id="SSF49785">
    <property type="entry name" value="Galactose-binding domain-like"/>
    <property type="match status" value="2"/>
</dbReference>
<sequence length="558" mass="61555">MKARSVLSYPPLLQAACIVFWAVSAVNGGFCEVNHCMNGGTCVTEVGDAPFVCICAEGFTGDKCNAIETGPCQPNPCHNNAACEVTSKTRRGDVFSEYICKCPEGYNGVHCQNRGFCEVNHCMNGGTCVTEMGDAPFVCICAEGFTGDKCNTTETGPCQPNPCHNNAACEVTSKTRRGEVFSEYICKCPEGYNGVHCQNNVNECATQPCKNGGTCLDLDGDYTCKCPSPFLGMHCQMRCISMLGMEGGGIEDSQVKASSVHYGFLGLQRWGPELARLNNKGIVNAWTSASHDKSPWIEVNLQRKMRVSGIITQGASRMGTAEFVKSFKVASSFDGKTFTIYRGTGLRRDMVFVGNMDNDGTKSNLFEPPIVAQYIRIIPVVCHQACTLRFELVGCEINGCSEPLGMKSRLISDGQVSASSSFRTWNMDAFTWHPHFARLDKQGKTNAWTALHNDRSEWLQVDLDTPTQVTGIITQGAKDFGNVQYVSEFKVAYSDDGKSWTVLKDKSRSDKVFRGNIDNNAHKKNIFEPPFFARFVRVIPWTWHERITLRMELLGCDE</sequence>
<feature type="domain" description="F5/8 type C" evidence="4">
    <location>
        <begin position="239"/>
        <end position="395"/>
    </location>
</feature>
<comment type="caution">
    <text evidence="2">Lacks conserved residue(s) required for the propagation of feature annotation.</text>
</comment>
<dbReference type="InterPro" id="IPR050633">
    <property type="entry name" value="Neuropilin_MCO_CoagFactor"/>
</dbReference>
<dbReference type="InterPro" id="IPR000742">
    <property type="entry name" value="EGF"/>
</dbReference>
<protein>
    <submittedName>
        <fullName evidence="6">EGF-like repeat and discoidin I-like domain-containing protein 3 isoform X2</fullName>
    </submittedName>
</protein>
<feature type="domain" description="F5/8 type C" evidence="4">
    <location>
        <begin position="400"/>
        <end position="556"/>
    </location>
</feature>
<dbReference type="PROSITE" id="PS01285">
    <property type="entry name" value="FA58C_1"/>
    <property type="match status" value="2"/>
</dbReference>
<evidence type="ECO:0000259" key="4">
    <source>
        <dbReference type="PROSITE" id="PS50022"/>
    </source>
</evidence>
<dbReference type="PROSITE" id="PS01187">
    <property type="entry name" value="EGF_CA"/>
    <property type="match status" value="1"/>
</dbReference>
<gene>
    <name evidence="6" type="primary">EDIL3</name>
    <name evidence="6" type="ORF">AOXY_G19638</name>
</gene>
<dbReference type="PROSITE" id="PS00022">
    <property type="entry name" value="EGF_1"/>
    <property type="match status" value="5"/>
</dbReference>
<name>A0AAD8D459_ACIOX</name>
<feature type="disulfide bond" evidence="2">
    <location>
        <begin position="36"/>
        <end position="53"/>
    </location>
</feature>
<dbReference type="Gene3D" id="2.60.120.260">
    <property type="entry name" value="Galactose-binding domain-like"/>
    <property type="match status" value="2"/>
</dbReference>
<feature type="signal peptide" evidence="3">
    <location>
        <begin position="1"/>
        <end position="28"/>
    </location>
</feature>
<feature type="disulfide bond" evidence="2">
    <location>
        <begin position="141"/>
        <end position="150"/>
    </location>
</feature>
<feature type="domain" description="EGF-like" evidence="5">
    <location>
        <begin position="200"/>
        <end position="236"/>
    </location>
</feature>
<dbReference type="GO" id="GO:0038023">
    <property type="term" value="F:signaling receptor activity"/>
    <property type="evidence" value="ECO:0007669"/>
    <property type="project" value="TreeGrafter"/>
</dbReference>
<dbReference type="CDD" id="cd00057">
    <property type="entry name" value="FA58C"/>
    <property type="match status" value="2"/>
</dbReference>
<proteinExistence type="predicted"/>
<evidence type="ECO:0000313" key="7">
    <source>
        <dbReference type="Proteomes" id="UP001230051"/>
    </source>
</evidence>
<evidence type="ECO:0000313" key="6">
    <source>
        <dbReference type="EMBL" id="KAK1160813.1"/>
    </source>
</evidence>
<evidence type="ECO:0000256" key="3">
    <source>
        <dbReference type="SAM" id="SignalP"/>
    </source>
</evidence>
<reference evidence="6" key="1">
    <citation type="submission" date="2022-02" db="EMBL/GenBank/DDBJ databases">
        <title>Atlantic sturgeon de novo genome assembly.</title>
        <authorList>
            <person name="Stock M."/>
            <person name="Klopp C."/>
            <person name="Guiguen Y."/>
            <person name="Cabau C."/>
            <person name="Parinello H."/>
            <person name="Santidrian Yebra-Pimentel E."/>
            <person name="Kuhl H."/>
            <person name="Dirks R.P."/>
            <person name="Guessner J."/>
            <person name="Wuertz S."/>
            <person name="Du K."/>
            <person name="Schartl M."/>
        </authorList>
    </citation>
    <scope>NUCLEOTIDE SEQUENCE</scope>
    <source>
        <strain evidence="6">STURGEONOMICS-FGT-2020</strain>
        <tissue evidence="6">Whole blood</tissue>
    </source>
</reference>
<dbReference type="SMART" id="SM00231">
    <property type="entry name" value="FA58C"/>
    <property type="match status" value="2"/>
</dbReference>
<feature type="disulfide bond" evidence="2">
    <location>
        <begin position="102"/>
        <end position="111"/>
    </location>
</feature>
<keyword evidence="7" id="KW-1185">Reference proteome</keyword>
<dbReference type="AlphaFoldDB" id="A0AAD8D459"/>
<dbReference type="InterPro" id="IPR008979">
    <property type="entry name" value="Galactose-bd-like_sf"/>
</dbReference>
<dbReference type="InterPro" id="IPR018097">
    <property type="entry name" value="EGF_Ca-bd_CS"/>
</dbReference>
<dbReference type="Pfam" id="PF00754">
    <property type="entry name" value="F5_F8_type_C"/>
    <property type="match status" value="2"/>
</dbReference>
<dbReference type="PROSITE" id="PS01286">
    <property type="entry name" value="FA58C_2"/>
    <property type="match status" value="2"/>
</dbReference>
<dbReference type="PROSITE" id="PS00010">
    <property type="entry name" value="ASX_HYDROXYL"/>
    <property type="match status" value="1"/>
</dbReference>
<keyword evidence="1 2" id="KW-1015">Disulfide bond</keyword>
<dbReference type="PROSITE" id="PS50022">
    <property type="entry name" value="FA58C_3"/>
    <property type="match status" value="2"/>
</dbReference>
<dbReference type="Proteomes" id="UP001230051">
    <property type="component" value="Unassembled WGS sequence"/>
</dbReference>
<comment type="caution">
    <text evidence="6">The sequence shown here is derived from an EMBL/GenBank/DDBJ whole genome shotgun (WGS) entry which is preliminary data.</text>
</comment>
<organism evidence="6 7">
    <name type="scientific">Acipenser oxyrinchus oxyrinchus</name>
    <dbReference type="NCBI Taxonomy" id="40147"/>
    <lineage>
        <taxon>Eukaryota</taxon>
        <taxon>Metazoa</taxon>
        <taxon>Chordata</taxon>
        <taxon>Craniata</taxon>
        <taxon>Vertebrata</taxon>
        <taxon>Euteleostomi</taxon>
        <taxon>Actinopterygii</taxon>
        <taxon>Chondrostei</taxon>
        <taxon>Acipenseriformes</taxon>
        <taxon>Acipenseridae</taxon>
        <taxon>Acipenser</taxon>
    </lineage>
</organism>
<evidence type="ECO:0000256" key="2">
    <source>
        <dbReference type="PROSITE-ProRule" id="PRU00076"/>
    </source>
</evidence>
<dbReference type="InterPro" id="IPR001881">
    <property type="entry name" value="EGF-like_Ca-bd_dom"/>
</dbReference>
<dbReference type="FunFam" id="2.10.25.10:FF:000246">
    <property type="entry name" value="EGF-like repeat and discoidin I-like domain-containing protein 3"/>
    <property type="match status" value="1"/>
</dbReference>
<dbReference type="GO" id="GO:0005886">
    <property type="term" value="C:plasma membrane"/>
    <property type="evidence" value="ECO:0007669"/>
    <property type="project" value="TreeGrafter"/>
</dbReference>
<dbReference type="SMART" id="SM00179">
    <property type="entry name" value="EGF_CA"/>
    <property type="match status" value="3"/>
</dbReference>
<feature type="domain" description="EGF-like" evidence="5">
    <location>
        <begin position="154"/>
        <end position="198"/>
    </location>
</feature>
<feature type="disulfide bond" evidence="2">
    <location>
        <begin position="188"/>
        <end position="197"/>
    </location>
</feature>
<dbReference type="PANTHER" id="PTHR46806:SF11">
    <property type="entry name" value="MILK FAT GLOBULE EGF AND FACTOR V_VIII DOMAIN CONTAINING"/>
    <property type="match status" value="1"/>
</dbReference>
<feature type="domain" description="EGF-like" evidence="5">
    <location>
        <begin position="27"/>
        <end position="65"/>
    </location>
</feature>